<dbReference type="Proteomes" id="UP000663829">
    <property type="component" value="Unassembled WGS sequence"/>
</dbReference>
<dbReference type="Proteomes" id="UP000681722">
    <property type="component" value="Unassembled WGS sequence"/>
</dbReference>
<keyword evidence="4" id="KW-1185">Reference proteome</keyword>
<feature type="region of interest" description="Disordered" evidence="1">
    <location>
        <begin position="65"/>
        <end position="90"/>
    </location>
</feature>
<evidence type="ECO:0000313" key="2">
    <source>
        <dbReference type="EMBL" id="CAF0930722.1"/>
    </source>
</evidence>
<evidence type="ECO:0000313" key="4">
    <source>
        <dbReference type="Proteomes" id="UP000663829"/>
    </source>
</evidence>
<name>A0A814BSU2_9BILA</name>
<organism evidence="2 4">
    <name type="scientific">Didymodactylos carnosus</name>
    <dbReference type="NCBI Taxonomy" id="1234261"/>
    <lineage>
        <taxon>Eukaryota</taxon>
        <taxon>Metazoa</taxon>
        <taxon>Spiralia</taxon>
        <taxon>Gnathifera</taxon>
        <taxon>Rotifera</taxon>
        <taxon>Eurotatoria</taxon>
        <taxon>Bdelloidea</taxon>
        <taxon>Philodinida</taxon>
        <taxon>Philodinidae</taxon>
        <taxon>Didymodactylos</taxon>
    </lineage>
</organism>
<gene>
    <name evidence="2" type="ORF">GPM918_LOCUS10166</name>
    <name evidence="3" type="ORF">SRO942_LOCUS10167</name>
</gene>
<feature type="compositionally biased region" description="Acidic residues" evidence="1">
    <location>
        <begin position="70"/>
        <end position="86"/>
    </location>
</feature>
<evidence type="ECO:0000256" key="1">
    <source>
        <dbReference type="SAM" id="MobiDB-lite"/>
    </source>
</evidence>
<dbReference type="EMBL" id="CAJNOQ010001974">
    <property type="protein sequence ID" value="CAF0930722.1"/>
    <property type="molecule type" value="Genomic_DNA"/>
</dbReference>
<proteinExistence type="predicted"/>
<reference evidence="2" key="1">
    <citation type="submission" date="2021-02" db="EMBL/GenBank/DDBJ databases">
        <authorList>
            <person name="Nowell W R."/>
        </authorList>
    </citation>
    <scope>NUCLEOTIDE SEQUENCE</scope>
</reference>
<dbReference type="AlphaFoldDB" id="A0A814BSU2"/>
<accession>A0A814BSU2</accession>
<comment type="caution">
    <text evidence="2">The sequence shown here is derived from an EMBL/GenBank/DDBJ whole genome shotgun (WGS) entry which is preliminary data.</text>
</comment>
<dbReference type="EMBL" id="CAJOBC010001974">
    <property type="protein sequence ID" value="CAF3708678.1"/>
    <property type="molecule type" value="Genomic_DNA"/>
</dbReference>
<evidence type="ECO:0000313" key="3">
    <source>
        <dbReference type="EMBL" id="CAF3708678.1"/>
    </source>
</evidence>
<protein>
    <submittedName>
        <fullName evidence="2">Uncharacterized protein</fullName>
    </submittedName>
</protein>
<dbReference type="OrthoDB" id="7460492at2759"/>
<sequence>MPKGYEFSQEVKQLMFHIINFVEREKNGPVIPLYNVNDCLVKMLGVSGRSVRRLKQEFQQLRQKEINEQQQEETNEQQQEETEGQGEIDANVKELRSRAISLSTSKHRESSGSNPPAFLYLYFFSKFSLFLEQVMQVLLF</sequence>